<keyword evidence="11 14" id="KW-0503">Monooxygenase</keyword>
<evidence type="ECO:0000256" key="12">
    <source>
        <dbReference type="ARBA" id="ARBA00023136"/>
    </source>
</evidence>
<feature type="binding site" description="axial binding residue" evidence="13">
    <location>
        <position position="433"/>
    </location>
    <ligand>
        <name>heme</name>
        <dbReference type="ChEBI" id="CHEBI:30413"/>
    </ligand>
    <ligandPart>
        <name>Fe</name>
        <dbReference type="ChEBI" id="CHEBI:18248"/>
    </ligandPart>
</feature>
<dbReference type="InterPro" id="IPR002401">
    <property type="entry name" value="Cyt_P450_E_grp-I"/>
</dbReference>
<evidence type="ECO:0000313" key="15">
    <source>
        <dbReference type="EMBL" id="KAL1387545.1"/>
    </source>
</evidence>
<dbReference type="AlphaFoldDB" id="A0ABD1D1N2"/>
<comment type="subcellular location">
    <subcellularLocation>
        <location evidence="3">Endoplasmic reticulum membrane</location>
        <topology evidence="3">Peripheral membrane protein</topology>
    </subcellularLocation>
    <subcellularLocation>
        <location evidence="2">Microsome membrane</location>
        <topology evidence="2">Peripheral membrane protein</topology>
    </subcellularLocation>
</comment>
<keyword evidence="12" id="KW-0472">Membrane</keyword>
<dbReference type="GO" id="GO:0005789">
    <property type="term" value="C:endoplasmic reticulum membrane"/>
    <property type="evidence" value="ECO:0007669"/>
    <property type="project" value="UniProtKB-SubCell"/>
</dbReference>
<keyword evidence="5 13" id="KW-0349">Heme</keyword>
<dbReference type="EMBL" id="JBEHCU010008138">
    <property type="protein sequence ID" value="KAL1387545.1"/>
    <property type="molecule type" value="Genomic_DNA"/>
</dbReference>
<evidence type="ECO:0000256" key="1">
    <source>
        <dbReference type="ARBA" id="ARBA00001971"/>
    </source>
</evidence>
<evidence type="ECO:0000256" key="8">
    <source>
        <dbReference type="ARBA" id="ARBA00022848"/>
    </source>
</evidence>
<evidence type="ECO:0000256" key="11">
    <source>
        <dbReference type="ARBA" id="ARBA00023033"/>
    </source>
</evidence>
<dbReference type="GO" id="GO:0046872">
    <property type="term" value="F:metal ion binding"/>
    <property type="evidence" value="ECO:0007669"/>
    <property type="project" value="UniProtKB-KW"/>
</dbReference>
<dbReference type="Gene3D" id="1.10.630.10">
    <property type="entry name" value="Cytochrome P450"/>
    <property type="match status" value="1"/>
</dbReference>
<keyword evidence="10 13" id="KW-0408">Iron</keyword>
<sequence length="491" mass="55857">MIIYSLLLICASIYLILRYIYSYWDRHGLPNLKPDIPFGNIRAVALKQESFGVALNALHAKTTGQLVGIYLLFRPAILIRDAHLAHRIITSDFNYFHDRGVHCDESSDPFSAHLFALPGKRWRSLRNKLTPTFTAGQLRGMLPTILTVGRKFQGFLEPKAKRGEVIEARDLISRFVLEIVASVFFGYEINSIHDPEDSFRTVLRSFREDDHVTNLRTVGAFLCPALLKVSRVKTVPEVVDNFVNKIIREQIEFREKNNVTRKDFIQLLIDLRREKSDFGLSLEQCAANVFLFYVAGADTSTDAITYTIHELTHRPDLMKKVQAEIDDALEKSNGEINYDVLHEMKLLDNCVKETLRKYPFPILNRECTQDYQVPDSKLIIRKGTPVIIPLQAFGMSEEYFPEPNRYLPERFDPSTKNYDEKAYIPFGDGPRNCIGSRMGSAVSKIGIIMLLSKFNFEATQGAEIGFARAQIALAPENGISLKISNRISNSI</sequence>
<comment type="similarity">
    <text evidence="4 14">Belongs to the cytochrome P450 family.</text>
</comment>
<dbReference type="CDD" id="cd11056">
    <property type="entry name" value="CYP6-like"/>
    <property type="match status" value="1"/>
</dbReference>
<dbReference type="InterPro" id="IPR017972">
    <property type="entry name" value="Cyt_P450_CS"/>
</dbReference>
<proteinExistence type="inferred from homology"/>
<dbReference type="InterPro" id="IPR036396">
    <property type="entry name" value="Cyt_P450_sf"/>
</dbReference>
<evidence type="ECO:0000256" key="14">
    <source>
        <dbReference type="RuleBase" id="RU000461"/>
    </source>
</evidence>
<dbReference type="SUPFAM" id="SSF48264">
    <property type="entry name" value="Cytochrome P450"/>
    <property type="match status" value="1"/>
</dbReference>
<evidence type="ECO:0000256" key="2">
    <source>
        <dbReference type="ARBA" id="ARBA00004174"/>
    </source>
</evidence>
<organism evidence="15 16">
    <name type="scientific">Culex pipiens pipiens</name>
    <name type="common">Northern house mosquito</name>
    <dbReference type="NCBI Taxonomy" id="38569"/>
    <lineage>
        <taxon>Eukaryota</taxon>
        <taxon>Metazoa</taxon>
        <taxon>Ecdysozoa</taxon>
        <taxon>Arthropoda</taxon>
        <taxon>Hexapoda</taxon>
        <taxon>Insecta</taxon>
        <taxon>Pterygota</taxon>
        <taxon>Neoptera</taxon>
        <taxon>Endopterygota</taxon>
        <taxon>Diptera</taxon>
        <taxon>Nematocera</taxon>
        <taxon>Culicoidea</taxon>
        <taxon>Culicidae</taxon>
        <taxon>Culicinae</taxon>
        <taxon>Culicini</taxon>
        <taxon>Culex</taxon>
        <taxon>Culex</taxon>
    </lineage>
</organism>
<keyword evidence="9 14" id="KW-0560">Oxidoreductase</keyword>
<keyword evidence="7" id="KW-0256">Endoplasmic reticulum</keyword>
<dbReference type="PANTHER" id="PTHR24292:SF93">
    <property type="entry name" value="CYTOCHROME P450 310A1-RELATED"/>
    <property type="match status" value="1"/>
</dbReference>
<evidence type="ECO:0000256" key="6">
    <source>
        <dbReference type="ARBA" id="ARBA00022723"/>
    </source>
</evidence>
<dbReference type="FunFam" id="1.10.630.10:FF:000042">
    <property type="entry name" value="Cytochrome P450"/>
    <property type="match status" value="1"/>
</dbReference>
<evidence type="ECO:0000313" key="16">
    <source>
        <dbReference type="Proteomes" id="UP001562425"/>
    </source>
</evidence>
<dbReference type="PROSITE" id="PS00086">
    <property type="entry name" value="CYTOCHROME_P450"/>
    <property type="match status" value="1"/>
</dbReference>
<dbReference type="InterPro" id="IPR050476">
    <property type="entry name" value="Insect_CytP450_Detox"/>
</dbReference>
<evidence type="ECO:0000256" key="3">
    <source>
        <dbReference type="ARBA" id="ARBA00004406"/>
    </source>
</evidence>
<dbReference type="PANTHER" id="PTHR24292">
    <property type="entry name" value="CYTOCHROME P450"/>
    <property type="match status" value="1"/>
</dbReference>
<reference evidence="15 16" key="1">
    <citation type="submission" date="2024-05" db="EMBL/GenBank/DDBJ databases">
        <title>Culex pipiens pipiens assembly and annotation.</title>
        <authorList>
            <person name="Alout H."/>
            <person name="Durand T."/>
        </authorList>
    </citation>
    <scope>NUCLEOTIDE SEQUENCE [LARGE SCALE GENOMIC DNA]</scope>
    <source>
        <strain evidence="15">HA-2024</strain>
        <tissue evidence="15">Whole body</tissue>
    </source>
</reference>
<dbReference type="GO" id="GO:0004497">
    <property type="term" value="F:monooxygenase activity"/>
    <property type="evidence" value="ECO:0007669"/>
    <property type="project" value="UniProtKB-KW"/>
</dbReference>
<comment type="caution">
    <text evidence="15">The sequence shown here is derived from an EMBL/GenBank/DDBJ whole genome shotgun (WGS) entry which is preliminary data.</text>
</comment>
<evidence type="ECO:0000256" key="4">
    <source>
        <dbReference type="ARBA" id="ARBA00010617"/>
    </source>
</evidence>
<keyword evidence="8" id="KW-0492">Microsome</keyword>
<name>A0ABD1D1N2_CULPP</name>
<dbReference type="Pfam" id="PF00067">
    <property type="entry name" value="p450"/>
    <property type="match status" value="1"/>
</dbReference>
<dbReference type="PRINTS" id="PR00385">
    <property type="entry name" value="P450"/>
</dbReference>
<keyword evidence="6 13" id="KW-0479">Metal-binding</keyword>
<protein>
    <recommendedName>
        <fullName evidence="17">Cytochrome P450</fullName>
    </recommendedName>
</protein>
<gene>
    <name evidence="15" type="ORF">pipiens_003249</name>
</gene>
<evidence type="ECO:0000256" key="9">
    <source>
        <dbReference type="ARBA" id="ARBA00023002"/>
    </source>
</evidence>
<accession>A0ABD1D1N2</accession>
<evidence type="ECO:0000256" key="10">
    <source>
        <dbReference type="ARBA" id="ARBA00023004"/>
    </source>
</evidence>
<dbReference type="InterPro" id="IPR001128">
    <property type="entry name" value="Cyt_P450"/>
</dbReference>
<evidence type="ECO:0008006" key="17">
    <source>
        <dbReference type="Google" id="ProtNLM"/>
    </source>
</evidence>
<dbReference type="Proteomes" id="UP001562425">
    <property type="component" value="Unassembled WGS sequence"/>
</dbReference>
<evidence type="ECO:0000256" key="5">
    <source>
        <dbReference type="ARBA" id="ARBA00022617"/>
    </source>
</evidence>
<keyword evidence="16" id="KW-1185">Reference proteome</keyword>
<comment type="cofactor">
    <cofactor evidence="1 13">
        <name>heme</name>
        <dbReference type="ChEBI" id="CHEBI:30413"/>
    </cofactor>
</comment>
<dbReference type="PRINTS" id="PR00463">
    <property type="entry name" value="EP450I"/>
</dbReference>
<evidence type="ECO:0000256" key="13">
    <source>
        <dbReference type="PIRSR" id="PIRSR602401-1"/>
    </source>
</evidence>
<evidence type="ECO:0000256" key="7">
    <source>
        <dbReference type="ARBA" id="ARBA00022824"/>
    </source>
</evidence>